<evidence type="ECO:0000313" key="2">
    <source>
        <dbReference type="Proteomes" id="UP001355206"/>
    </source>
</evidence>
<evidence type="ECO:0008006" key="3">
    <source>
        <dbReference type="Google" id="ProtNLM"/>
    </source>
</evidence>
<evidence type="ECO:0000313" key="1">
    <source>
        <dbReference type="EMBL" id="MEE7491409.1"/>
    </source>
</evidence>
<name>A0ABU7TNM5_9HYPH</name>
<dbReference type="Proteomes" id="UP001355206">
    <property type="component" value="Unassembled WGS sequence"/>
</dbReference>
<protein>
    <recommendedName>
        <fullName evidence="3">Secreted protein</fullName>
    </recommendedName>
</protein>
<sequence length="78" mass="8485">MRGFAAVGAALVGTTLRHLDRARCGIGELHEGDARQHRAGEENQAEQAHRGLVSLQAEPNTARRVWFRVLGRGTGLRA</sequence>
<comment type="caution">
    <text evidence="1">The sequence shown here is derived from an EMBL/GenBank/DDBJ whole genome shotgun (WGS) entry which is preliminary data.</text>
</comment>
<reference evidence="1 2" key="1">
    <citation type="journal article" date="2012" name="Genet. Mol. Biol.">
        <title>Analysis of 16S rRNA and mxaF genes revealing insights into Methylobacterium niche-specific plant association.</title>
        <authorList>
            <person name="Dourado M.N."/>
            <person name="Andreote F.D."/>
            <person name="Dini-Andreote F."/>
            <person name="Conti R."/>
            <person name="Araujo J.M."/>
            <person name="Araujo W.L."/>
        </authorList>
    </citation>
    <scope>NUCLEOTIDE SEQUENCE [LARGE SCALE GENOMIC DNA]</scope>
    <source>
        <strain evidence="1 2">TC3-10</strain>
    </source>
</reference>
<gene>
    <name evidence="1" type="ORF">MOTC310_13400</name>
</gene>
<proteinExistence type="predicted"/>
<accession>A0ABU7TNM5</accession>
<dbReference type="EMBL" id="MLCA01000006">
    <property type="protein sequence ID" value="MEE7491409.1"/>
    <property type="molecule type" value="Genomic_DNA"/>
</dbReference>
<organism evidence="1 2">
    <name type="scientific">Methylobacterium oryzae</name>
    <dbReference type="NCBI Taxonomy" id="334852"/>
    <lineage>
        <taxon>Bacteria</taxon>
        <taxon>Pseudomonadati</taxon>
        <taxon>Pseudomonadota</taxon>
        <taxon>Alphaproteobacteria</taxon>
        <taxon>Hyphomicrobiales</taxon>
        <taxon>Methylobacteriaceae</taxon>
        <taxon>Methylobacterium</taxon>
    </lineage>
</organism>
<keyword evidence="2" id="KW-1185">Reference proteome</keyword>